<dbReference type="CDD" id="cd00519">
    <property type="entry name" value="Lipase_3"/>
    <property type="match status" value="2"/>
</dbReference>
<feature type="chain" id="PRO_5036204563" evidence="1">
    <location>
        <begin position="18"/>
        <end position="613"/>
    </location>
</feature>
<dbReference type="SMR" id="A0A7I8XNZ5"/>
<feature type="signal peptide" evidence="1">
    <location>
        <begin position="1"/>
        <end position="17"/>
    </location>
</feature>
<dbReference type="EMBL" id="CAJFCV020000005">
    <property type="protein sequence ID" value="CAG9124718.1"/>
    <property type="molecule type" value="Genomic_DNA"/>
</dbReference>
<evidence type="ECO:0000313" key="3">
    <source>
        <dbReference type="EMBL" id="CAD5232378.1"/>
    </source>
</evidence>
<comment type="caution">
    <text evidence="3">The sequence shown here is derived from an EMBL/GenBank/DDBJ whole genome shotgun (WGS) entry which is preliminary data.</text>
</comment>
<protein>
    <submittedName>
        <fullName evidence="3">(pine wood nematode) hypothetical protein</fullName>
    </submittedName>
</protein>
<dbReference type="OrthoDB" id="345705at2759"/>
<dbReference type="EMBL" id="CAJFDI010000005">
    <property type="protein sequence ID" value="CAD5232378.1"/>
    <property type="molecule type" value="Genomic_DNA"/>
</dbReference>
<feature type="domain" description="Fungal lipase-type" evidence="2">
    <location>
        <begin position="89"/>
        <end position="224"/>
    </location>
</feature>
<gene>
    <name evidence="3" type="ORF">BXYJ_LOCUS12469</name>
</gene>
<dbReference type="Proteomes" id="UP000659654">
    <property type="component" value="Unassembled WGS sequence"/>
</dbReference>
<dbReference type="InterPro" id="IPR002921">
    <property type="entry name" value="Fungal_lipase-type"/>
</dbReference>
<dbReference type="GO" id="GO:0006629">
    <property type="term" value="P:lipid metabolic process"/>
    <property type="evidence" value="ECO:0007669"/>
    <property type="project" value="InterPro"/>
</dbReference>
<dbReference type="Proteomes" id="UP000582659">
    <property type="component" value="Unassembled WGS sequence"/>
</dbReference>
<name>A0A7I8XNZ5_BURXY</name>
<dbReference type="SUPFAM" id="SSF53474">
    <property type="entry name" value="alpha/beta-Hydrolases"/>
    <property type="match status" value="2"/>
</dbReference>
<evidence type="ECO:0000313" key="4">
    <source>
        <dbReference type="Proteomes" id="UP000659654"/>
    </source>
</evidence>
<dbReference type="AlphaFoldDB" id="A0A7I8XNZ5"/>
<dbReference type="PANTHER" id="PTHR45908">
    <property type="entry name" value="PROTEIN CBG11750-RELATED"/>
    <property type="match status" value="1"/>
</dbReference>
<dbReference type="InterPro" id="IPR029058">
    <property type="entry name" value="AB_hydrolase_fold"/>
</dbReference>
<keyword evidence="1" id="KW-0732">Signal</keyword>
<accession>A0A7I8XNZ5</accession>
<evidence type="ECO:0000256" key="1">
    <source>
        <dbReference type="SAM" id="SignalP"/>
    </source>
</evidence>
<reference evidence="3" key="1">
    <citation type="submission" date="2020-09" db="EMBL/GenBank/DDBJ databases">
        <authorList>
            <person name="Kikuchi T."/>
        </authorList>
    </citation>
    <scope>NUCLEOTIDE SEQUENCE</scope>
    <source>
        <strain evidence="3">Ka4C1</strain>
    </source>
</reference>
<evidence type="ECO:0000259" key="2">
    <source>
        <dbReference type="Pfam" id="PF01764"/>
    </source>
</evidence>
<sequence>MVKVVFALLIILASSHGLPPINYLPYNETIARKMLDLAAAAYSDEPHLCLLNRFKRAKVIQRYELFCDSSLNATCSAYLALLHEENAIVISFRGTKDDVQFYREVLSGVATKQNFYGFGRVNKYFHDAYLTLWLSGMADLFYELVEYYPGYSVWVTGHSLGGALATLASADLISTGRFNTHNSLHYNFGCPRVGDDHFAQIFEKLLPDYFRIVHAQDAITTVFPTLLGYHHHHTEIWYNNSMAVGDKYISCYGDNDPRCPVRPSMSMFDHRRYFGVRVPVYGQDGCVGNGEHEIEGFILDDFMTLYLTHHMRWLFALLTLTRLVVGIEYDEGLSRNKFFPLAAAAYSNKPEECLENKVIGTKVLGKYVAPCNLRKSDHCFSFIGVNHKDKALILSFRGSTTPEQIVHEVLDTIVKPEVQTFNDTKVGFYFYHAFDQMWNKDMKVDFERYQAKFRTYDIWVTGHSLGGAMASLCAATIAFDYPKASERVVLYTFGEPRVGDKKYADLLDNHIPNSFRVIHNRDVVVNIPIIHAGHFWHHNTAVFYKNDMQNATDYIECSGPDRDCTFKHMRFQTSIEDHLNYFGMRISDYGLNSCKPVAARTYGTPRNLTDMAN</sequence>
<organism evidence="3 4">
    <name type="scientific">Bursaphelenchus xylophilus</name>
    <name type="common">Pinewood nematode worm</name>
    <name type="synonym">Aphelenchoides xylophilus</name>
    <dbReference type="NCBI Taxonomy" id="6326"/>
    <lineage>
        <taxon>Eukaryota</taxon>
        <taxon>Metazoa</taxon>
        <taxon>Ecdysozoa</taxon>
        <taxon>Nematoda</taxon>
        <taxon>Chromadorea</taxon>
        <taxon>Rhabditida</taxon>
        <taxon>Tylenchina</taxon>
        <taxon>Tylenchomorpha</taxon>
        <taxon>Aphelenchoidea</taxon>
        <taxon>Aphelenchoididae</taxon>
        <taxon>Bursaphelenchus</taxon>
    </lineage>
</organism>
<feature type="domain" description="Fungal lipase-type" evidence="2">
    <location>
        <begin position="394"/>
        <end position="530"/>
    </location>
</feature>
<dbReference type="Gene3D" id="3.40.50.1820">
    <property type="entry name" value="alpha/beta hydrolase"/>
    <property type="match status" value="2"/>
</dbReference>
<keyword evidence="4" id="KW-1185">Reference proteome</keyword>
<dbReference type="Pfam" id="PF01764">
    <property type="entry name" value="Lipase_3"/>
    <property type="match status" value="2"/>
</dbReference>
<proteinExistence type="predicted"/>